<reference evidence="2" key="1">
    <citation type="journal article" date="2020" name="mSystems">
        <title>Genome- and Community-Level Interaction Insights into Carbon Utilization and Element Cycling Functions of Hydrothermarchaeota in Hydrothermal Sediment.</title>
        <authorList>
            <person name="Zhou Z."/>
            <person name="Liu Y."/>
            <person name="Xu W."/>
            <person name="Pan J."/>
            <person name="Luo Z.H."/>
            <person name="Li M."/>
        </authorList>
    </citation>
    <scope>NUCLEOTIDE SEQUENCE [LARGE SCALE GENOMIC DNA]</scope>
    <source>
        <strain evidence="2">SpSt-622</strain>
    </source>
</reference>
<name>A0A7J3PKX6_STAMA</name>
<keyword evidence="1" id="KW-0812">Transmembrane</keyword>
<proteinExistence type="predicted"/>
<keyword evidence="1" id="KW-0472">Membrane</keyword>
<keyword evidence="1" id="KW-1133">Transmembrane helix</keyword>
<dbReference type="AlphaFoldDB" id="A0A7J3PKX6"/>
<dbReference type="InterPro" id="IPR003607">
    <property type="entry name" value="HD/PDEase_dom"/>
</dbReference>
<accession>A0A7J3PKX6</accession>
<sequence length="594" mass="67614">MNKYFFELMRIAAELFPPFIGLISWKYRVPASSFYHSLSVSALARGLASLLTNDIDEIELASYTGLLHDYYQKGASVGLSVEKSGLIIRNILDGAGVDKKIIRDVEESIRYNICENPEIWAGIHPEVCLSMWLADTIASVASAYQIEVNIALRSGRLDDKLRKLLDSLYITTISITIPQVYLRSLLYSKVVEKIRRKCENVVPIIARDGLVIITNDKTCIENIDMNIDDVRLSEDEFELIRTSVGSKSSKFNERFKPKLFLKNTQISLLLDERVKNYFIGITLSGIKWNKGSEYKCIFCGLPLSEFIHPSSVGYVLYSSPSMERWNPRFPAVGVNLNILIQNYWLRKGIVSCPLCVLDAIAVWREMRQNKISKADYFIQMLFPLPTHYDIALGLSRIASRIANSVLSKKVLSKKDKLIDQVEESYLSPSKYAEYMIEFMSGSEGVLYIDFTWASYLTVVSKKDGETRSFAYYLPYLAMIILFTSVYPVKFVKKPDAVAERRLITPTYPLFDFEPTSDEWTRDVPLVVALLSLLSVIPPMHTKGVTETDQTLAILDYIKCPREMAKTILVKHESGRAILDAYRRFKNDPVGFFTS</sequence>
<feature type="transmembrane region" description="Helical" evidence="1">
    <location>
        <begin position="469"/>
        <end position="491"/>
    </location>
</feature>
<dbReference type="CDD" id="cd00077">
    <property type="entry name" value="HDc"/>
    <property type="match status" value="1"/>
</dbReference>
<evidence type="ECO:0000256" key="1">
    <source>
        <dbReference type="SAM" id="Phobius"/>
    </source>
</evidence>
<evidence type="ECO:0000313" key="2">
    <source>
        <dbReference type="EMBL" id="HGU64687.1"/>
    </source>
</evidence>
<organism evidence="2">
    <name type="scientific">Staphylothermus marinus</name>
    <dbReference type="NCBI Taxonomy" id="2280"/>
    <lineage>
        <taxon>Archaea</taxon>
        <taxon>Thermoproteota</taxon>
        <taxon>Thermoprotei</taxon>
        <taxon>Desulfurococcales</taxon>
        <taxon>Desulfurococcaceae</taxon>
        <taxon>Staphylothermus</taxon>
    </lineage>
</organism>
<gene>
    <name evidence="2" type="ORF">ENT92_00520</name>
</gene>
<comment type="caution">
    <text evidence="2">The sequence shown here is derived from an EMBL/GenBank/DDBJ whole genome shotgun (WGS) entry which is preliminary data.</text>
</comment>
<dbReference type="EMBL" id="DTAN01000021">
    <property type="protein sequence ID" value="HGU64687.1"/>
    <property type="molecule type" value="Genomic_DNA"/>
</dbReference>
<protein>
    <recommendedName>
        <fullName evidence="3">HD domain-containing protein</fullName>
    </recommendedName>
</protein>
<dbReference type="SUPFAM" id="SSF109604">
    <property type="entry name" value="HD-domain/PDEase-like"/>
    <property type="match status" value="1"/>
</dbReference>
<evidence type="ECO:0008006" key="3">
    <source>
        <dbReference type="Google" id="ProtNLM"/>
    </source>
</evidence>